<keyword evidence="1" id="KW-0812">Transmembrane</keyword>
<dbReference type="GeneID" id="36394917"/>
<dbReference type="Proteomes" id="UP000001798">
    <property type="component" value="Chromosome 15"/>
</dbReference>
<keyword evidence="1" id="KW-0472">Membrane</keyword>
<reference evidence="2 3" key="3">
    <citation type="journal article" date="2017" name="Mol. Plant Pathol.">
        <title>A gapless genome sequence of the fungus Botrytis cinerea.</title>
        <authorList>
            <person name="Van Kan J.A."/>
            <person name="Stassen J.H."/>
            <person name="Mosbach A."/>
            <person name="Van Der Lee T.A."/>
            <person name="Faino L."/>
            <person name="Farmer A.D."/>
            <person name="Papasotiriou D.G."/>
            <person name="Zhou S."/>
            <person name="Seidl M.F."/>
            <person name="Cottam E."/>
            <person name="Edel D."/>
            <person name="Hahn M."/>
            <person name="Schwartz D.C."/>
            <person name="Dietrich R.A."/>
            <person name="Widdison S."/>
            <person name="Scalliet G."/>
        </authorList>
    </citation>
    <scope>NUCLEOTIDE SEQUENCE [LARGE SCALE GENOMIC DNA]</scope>
    <source>
        <strain evidence="2 3">B05.10</strain>
    </source>
</reference>
<name>A0A384K495_BOTFB</name>
<dbReference type="KEGG" id="bfu:BCIN_15g01750"/>
<accession>A0A384K495</accession>
<protein>
    <submittedName>
        <fullName evidence="2">Uncharacterized protein</fullName>
    </submittedName>
</protein>
<reference evidence="2 3" key="1">
    <citation type="journal article" date="2011" name="PLoS Genet.">
        <title>Genomic analysis of the necrotrophic fungal pathogens Sclerotinia sclerotiorum and Botrytis cinerea.</title>
        <authorList>
            <person name="Amselem J."/>
            <person name="Cuomo C.A."/>
            <person name="van Kan J.A."/>
            <person name="Viaud M."/>
            <person name="Benito E.P."/>
            <person name="Couloux A."/>
            <person name="Coutinho P.M."/>
            <person name="de Vries R.P."/>
            <person name="Dyer P.S."/>
            <person name="Fillinger S."/>
            <person name="Fournier E."/>
            <person name="Gout L."/>
            <person name="Hahn M."/>
            <person name="Kohn L."/>
            <person name="Lapalu N."/>
            <person name="Plummer K.M."/>
            <person name="Pradier J.M."/>
            <person name="Quevillon E."/>
            <person name="Sharon A."/>
            <person name="Simon A."/>
            <person name="ten Have A."/>
            <person name="Tudzynski B."/>
            <person name="Tudzynski P."/>
            <person name="Wincker P."/>
            <person name="Andrew M."/>
            <person name="Anthouard V."/>
            <person name="Beever R.E."/>
            <person name="Beffa R."/>
            <person name="Benoit I."/>
            <person name="Bouzid O."/>
            <person name="Brault B."/>
            <person name="Chen Z."/>
            <person name="Choquer M."/>
            <person name="Collemare J."/>
            <person name="Cotton P."/>
            <person name="Danchin E.G."/>
            <person name="Da Silva C."/>
            <person name="Gautier A."/>
            <person name="Giraud C."/>
            <person name="Giraud T."/>
            <person name="Gonzalez C."/>
            <person name="Grossetete S."/>
            <person name="Guldener U."/>
            <person name="Henrissat B."/>
            <person name="Howlett B.J."/>
            <person name="Kodira C."/>
            <person name="Kretschmer M."/>
            <person name="Lappartient A."/>
            <person name="Leroch M."/>
            <person name="Levis C."/>
            <person name="Mauceli E."/>
            <person name="Neuveglise C."/>
            <person name="Oeser B."/>
            <person name="Pearson M."/>
            <person name="Poulain J."/>
            <person name="Poussereau N."/>
            <person name="Quesneville H."/>
            <person name="Rascle C."/>
            <person name="Schumacher J."/>
            <person name="Segurens B."/>
            <person name="Sexton A."/>
            <person name="Silva E."/>
            <person name="Sirven C."/>
            <person name="Soanes D.M."/>
            <person name="Talbot N.J."/>
            <person name="Templeton M."/>
            <person name="Yandava C."/>
            <person name="Yarden O."/>
            <person name="Zeng Q."/>
            <person name="Rollins J.A."/>
            <person name="Lebrun M.H."/>
            <person name="Dickman M."/>
        </authorList>
    </citation>
    <scope>NUCLEOTIDE SEQUENCE [LARGE SCALE GENOMIC DNA]</scope>
    <source>
        <strain evidence="2 3">B05.10</strain>
    </source>
</reference>
<evidence type="ECO:0000313" key="3">
    <source>
        <dbReference type="Proteomes" id="UP000001798"/>
    </source>
</evidence>
<dbReference type="VEuPathDB" id="FungiDB:Bcin15g01750"/>
<dbReference type="AlphaFoldDB" id="A0A384K495"/>
<keyword evidence="1" id="KW-1133">Transmembrane helix</keyword>
<evidence type="ECO:0000256" key="1">
    <source>
        <dbReference type="SAM" id="Phobius"/>
    </source>
</evidence>
<dbReference type="OrthoDB" id="3469625at2759"/>
<feature type="transmembrane region" description="Helical" evidence="1">
    <location>
        <begin position="24"/>
        <end position="42"/>
    </location>
</feature>
<reference evidence="2 3" key="2">
    <citation type="journal article" date="2012" name="Eukaryot. Cell">
        <title>Genome update of Botrytis cinerea strains B05.10 and T4.</title>
        <authorList>
            <person name="Staats M."/>
            <person name="van Kan J.A."/>
        </authorList>
    </citation>
    <scope>NUCLEOTIDE SEQUENCE [LARGE SCALE GENOMIC DNA]</scope>
    <source>
        <strain evidence="2 3">B05.10</strain>
    </source>
</reference>
<proteinExistence type="predicted"/>
<gene>
    <name evidence="2" type="ORF">BCIN_15g01750</name>
</gene>
<keyword evidence="3" id="KW-1185">Reference proteome</keyword>
<dbReference type="RefSeq" id="XP_024553256.1">
    <property type="nucleotide sequence ID" value="XM_024697441.1"/>
</dbReference>
<dbReference type="EMBL" id="CP009819">
    <property type="protein sequence ID" value="ATZ57618.1"/>
    <property type="molecule type" value="Genomic_DNA"/>
</dbReference>
<organism evidence="2 3">
    <name type="scientific">Botryotinia fuckeliana (strain B05.10)</name>
    <name type="common">Noble rot fungus</name>
    <name type="synonym">Botrytis cinerea</name>
    <dbReference type="NCBI Taxonomy" id="332648"/>
    <lineage>
        <taxon>Eukaryota</taxon>
        <taxon>Fungi</taxon>
        <taxon>Dikarya</taxon>
        <taxon>Ascomycota</taxon>
        <taxon>Pezizomycotina</taxon>
        <taxon>Leotiomycetes</taxon>
        <taxon>Helotiales</taxon>
        <taxon>Sclerotiniaceae</taxon>
        <taxon>Botrytis</taxon>
    </lineage>
</organism>
<sequence>MCLATMLIALKANLEPTVLVNLGMGLLVLMLAFVGACCRQVYTKHVAKEPLLLTVEPKSAKFIQTEVEKERHFNESQKSPGHLAIQRTKNHHILGLHVR</sequence>
<evidence type="ECO:0000313" key="2">
    <source>
        <dbReference type="EMBL" id="ATZ57618.1"/>
    </source>
</evidence>